<evidence type="ECO:0000256" key="3">
    <source>
        <dbReference type="ARBA" id="ARBA00023163"/>
    </source>
</evidence>
<name>A0A1H1WBX0_9MICO</name>
<sequence length="747" mass="80502">MAESPRVLARSKVELDRLLLEAKLAIPAPRAGFVSRAALIESALESQRRVVTVTAPSGYGKSSFLAEWAAAEKRGVGWVSLDRFDDDAVKLLTLLASAFVRATGGDGRLIADMRGHGVSALGRAAPRLALALRESPRDFVLMIDDLHELATPACQDVLSVVIDAIPPGSQIVTASRHEQPHLARLRAAGQTVEFGADSLTLDADGARKIFAEAEVPLTPELADAVTERTEGWPVGLYLAAVIAHDNAEGTALISGDDRYVADYLYRESLASLPEDVQRFLRCTAVLDQFSGELCDAVLDVLGSQARLRELEGSNVFLIPLDRRREWYRYHPLFREFLLSELRRVDPGRVAELHVRAAEWYEQNGSPAKAIEHLLETPDRTNSVRLVAEHAMATFQAGQMGTVQRWLVELGAVTVDSHPPLGVLAGWIAVMSGQAIEADRLAALLESASFASQPFDGSATFESSRAMLRALMCASGPERAAADAEFALAEEPSWSPWREQALCQGGEAELLRGNADAAEALFAEAAELARQHDNAGVQALAEAECALIAMDQGRWPEGAARVERALSAVELHRIQDYAIAVPAVVAAARLALHEGDLSRAERELTRAMRARPVCTYAAPALATRVRLSLAKSYWAIGDHATARHLLREIDDILLHRPALGALLGSVAALRDIISSSAAGAGGYSPLTPAELRLLPYLQTHLSIPEIGARLFVSRNTVSTEVGSIYRKLGVSSRSEAVELATSIGLLGT</sequence>
<keyword evidence="3" id="KW-0804">Transcription</keyword>
<evidence type="ECO:0000313" key="6">
    <source>
        <dbReference type="Proteomes" id="UP000181956"/>
    </source>
</evidence>
<keyword evidence="1" id="KW-0805">Transcription regulation</keyword>
<dbReference type="OrthoDB" id="134985at2"/>
<dbReference type="SUPFAM" id="SSF52540">
    <property type="entry name" value="P-loop containing nucleoside triphosphate hydrolases"/>
    <property type="match status" value="1"/>
</dbReference>
<evidence type="ECO:0000256" key="2">
    <source>
        <dbReference type="ARBA" id="ARBA00023125"/>
    </source>
</evidence>
<dbReference type="InterPro" id="IPR000792">
    <property type="entry name" value="Tscrpt_reg_LuxR_C"/>
</dbReference>
<dbReference type="GO" id="GO:0003677">
    <property type="term" value="F:DNA binding"/>
    <property type="evidence" value="ECO:0007669"/>
    <property type="project" value="UniProtKB-KW"/>
</dbReference>
<dbReference type="PROSITE" id="PS50043">
    <property type="entry name" value="HTH_LUXR_2"/>
    <property type="match status" value="1"/>
</dbReference>
<dbReference type="InterPro" id="IPR003593">
    <property type="entry name" value="AAA+_ATPase"/>
</dbReference>
<dbReference type="PANTHER" id="PTHR44688">
    <property type="entry name" value="DNA-BINDING TRANSCRIPTIONAL ACTIVATOR DEVR_DOSR"/>
    <property type="match status" value="1"/>
</dbReference>
<evidence type="ECO:0000259" key="4">
    <source>
        <dbReference type="PROSITE" id="PS50043"/>
    </source>
</evidence>
<dbReference type="Pfam" id="PF25873">
    <property type="entry name" value="WHD_MalT"/>
    <property type="match status" value="1"/>
</dbReference>
<protein>
    <submittedName>
        <fullName evidence="5">LuxR family transcriptional regulator, maltose regulon positive regulatory protein</fullName>
    </submittedName>
</protein>
<reference evidence="6" key="1">
    <citation type="submission" date="2016-10" db="EMBL/GenBank/DDBJ databases">
        <authorList>
            <person name="Varghese N."/>
            <person name="Submissions S."/>
        </authorList>
    </citation>
    <scope>NUCLEOTIDE SEQUENCE [LARGE SCALE GENOMIC DNA]</scope>
    <source>
        <strain evidence="6">DSM 21772</strain>
    </source>
</reference>
<feature type="domain" description="HTH luxR-type" evidence="4">
    <location>
        <begin position="678"/>
        <end position="743"/>
    </location>
</feature>
<dbReference type="SUPFAM" id="SSF46894">
    <property type="entry name" value="C-terminal effector domain of the bipartite response regulators"/>
    <property type="match status" value="1"/>
</dbReference>
<dbReference type="Pfam" id="PF00196">
    <property type="entry name" value="GerE"/>
    <property type="match status" value="1"/>
</dbReference>
<gene>
    <name evidence="5" type="ORF">SAMN04489834_2483</name>
</gene>
<dbReference type="SMART" id="SM00421">
    <property type="entry name" value="HTH_LUXR"/>
    <property type="match status" value="1"/>
</dbReference>
<keyword evidence="2" id="KW-0238">DNA-binding</keyword>
<organism evidence="5 6">
    <name type="scientific">Microterricola viridarii</name>
    <dbReference type="NCBI Taxonomy" id="412690"/>
    <lineage>
        <taxon>Bacteria</taxon>
        <taxon>Bacillati</taxon>
        <taxon>Actinomycetota</taxon>
        <taxon>Actinomycetes</taxon>
        <taxon>Micrococcales</taxon>
        <taxon>Microbacteriaceae</taxon>
        <taxon>Microterricola</taxon>
    </lineage>
</organism>
<dbReference type="EMBL" id="LT629742">
    <property type="protein sequence ID" value="SDS94181.1"/>
    <property type="molecule type" value="Genomic_DNA"/>
</dbReference>
<dbReference type="RefSeq" id="WP_083364322.1">
    <property type="nucleotide sequence ID" value="NZ_LT629742.1"/>
</dbReference>
<dbReference type="CDD" id="cd06170">
    <property type="entry name" value="LuxR_C_like"/>
    <property type="match status" value="1"/>
</dbReference>
<accession>A0A1H1WBX0</accession>
<dbReference type="Gene3D" id="1.25.40.10">
    <property type="entry name" value="Tetratricopeptide repeat domain"/>
    <property type="match status" value="1"/>
</dbReference>
<keyword evidence="6" id="KW-1185">Reference proteome</keyword>
<dbReference type="PANTHER" id="PTHR44688:SF16">
    <property type="entry name" value="DNA-BINDING TRANSCRIPTIONAL ACTIVATOR DEVR_DOSR"/>
    <property type="match status" value="1"/>
</dbReference>
<dbReference type="Gene3D" id="3.40.50.300">
    <property type="entry name" value="P-loop containing nucleotide triphosphate hydrolases"/>
    <property type="match status" value="1"/>
</dbReference>
<proteinExistence type="predicted"/>
<evidence type="ECO:0000313" key="5">
    <source>
        <dbReference type="EMBL" id="SDS94181.1"/>
    </source>
</evidence>
<evidence type="ECO:0000256" key="1">
    <source>
        <dbReference type="ARBA" id="ARBA00023015"/>
    </source>
</evidence>
<dbReference type="InterPro" id="IPR027417">
    <property type="entry name" value="P-loop_NTPase"/>
</dbReference>
<dbReference type="InterPro" id="IPR016032">
    <property type="entry name" value="Sig_transdc_resp-reg_C-effctor"/>
</dbReference>
<dbReference type="SUPFAM" id="SSF48452">
    <property type="entry name" value="TPR-like"/>
    <property type="match status" value="1"/>
</dbReference>
<dbReference type="Proteomes" id="UP000181956">
    <property type="component" value="Chromosome I"/>
</dbReference>
<dbReference type="Gene3D" id="1.10.10.10">
    <property type="entry name" value="Winged helix-like DNA-binding domain superfamily/Winged helix DNA-binding domain"/>
    <property type="match status" value="1"/>
</dbReference>
<dbReference type="InterPro" id="IPR059106">
    <property type="entry name" value="WHD_MalT"/>
</dbReference>
<dbReference type="SMART" id="SM00382">
    <property type="entry name" value="AAA"/>
    <property type="match status" value="1"/>
</dbReference>
<dbReference type="AlphaFoldDB" id="A0A1H1WBX0"/>
<dbReference type="InterPro" id="IPR011990">
    <property type="entry name" value="TPR-like_helical_dom_sf"/>
</dbReference>
<dbReference type="GO" id="GO:0006355">
    <property type="term" value="P:regulation of DNA-templated transcription"/>
    <property type="evidence" value="ECO:0007669"/>
    <property type="project" value="InterPro"/>
</dbReference>
<dbReference type="InterPro" id="IPR036388">
    <property type="entry name" value="WH-like_DNA-bd_sf"/>
</dbReference>
<dbReference type="STRING" id="412690.SAMN04489834_2483"/>